<dbReference type="VEuPathDB" id="VectorBase:GPAI002020"/>
<accession>A0A1A9Z2T0</accession>
<dbReference type="EnsemblMetazoa" id="GPAI002020-RA">
    <property type="protein sequence ID" value="GPAI002020-PA"/>
    <property type="gene ID" value="GPAI002020"/>
</dbReference>
<protein>
    <submittedName>
        <fullName evidence="1">Uncharacterized protein</fullName>
    </submittedName>
</protein>
<sequence length="175" mass="20193">MYIPIIMIIHLDAYLEHPPRYANTQQGMTNATNCLSTFAFASISIISTTHQQDALSARREQNVEIVYKSNSDDPNLLTKHLYNQLINLLMRTSDVMSSRIKTPKRTSLSIHFQYCHQLDDLRRNSGQDIDSLHHFLLLAWSSCESLLLSECDDCRWSPWADRHIGVWSPNDGSKW</sequence>
<proteinExistence type="predicted"/>
<evidence type="ECO:0000313" key="1">
    <source>
        <dbReference type="EnsemblMetazoa" id="GPAI002020-PA"/>
    </source>
</evidence>
<name>A0A1A9Z2T0_GLOPL</name>
<evidence type="ECO:0000313" key="2">
    <source>
        <dbReference type="Proteomes" id="UP000092445"/>
    </source>
</evidence>
<keyword evidence="2" id="KW-1185">Reference proteome</keyword>
<reference evidence="1" key="2">
    <citation type="submission" date="2020-05" db="UniProtKB">
        <authorList>
            <consortium name="EnsemblMetazoa"/>
        </authorList>
    </citation>
    <scope>IDENTIFICATION</scope>
    <source>
        <strain evidence="1">IAEA</strain>
    </source>
</reference>
<dbReference type="Proteomes" id="UP000092445">
    <property type="component" value="Unassembled WGS sequence"/>
</dbReference>
<organism evidence="1 2">
    <name type="scientific">Glossina pallidipes</name>
    <name type="common">Tsetse fly</name>
    <dbReference type="NCBI Taxonomy" id="7398"/>
    <lineage>
        <taxon>Eukaryota</taxon>
        <taxon>Metazoa</taxon>
        <taxon>Ecdysozoa</taxon>
        <taxon>Arthropoda</taxon>
        <taxon>Hexapoda</taxon>
        <taxon>Insecta</taxon>
        <taxon>Pterygota</taxon>
        <taxon>Neoptera</taxon>
        <taxon>Endopterygota</taxon>
        <taxon>Diptera</taxon>
        <taxon>Brachycera</taxon>
        <taxon>Muscomorpha</taxon>
        <taxon>Hippoboscoidea</taxon>
        <taxon>Glossinidae</taxon>
        <taxon>Glossina</taxon>
    </lineage>
</organism>
<dbReference type="AlphaFoldDB" id="A0A1A9Z2T0"/>
<reference evidence="2" key="1">
    <citation type="submission" date="2014-03" db="EMBL/GenBank/DDBJ databases">
        <authorList>
            <person name="Aksoy S."/>
            <person name="Warren W."/>
            <person name="Wilson R.K."/>
        </authorList>
    </citation>
    <scope>NUCLEOTIDE SEQUENCE [LARGE SCALE GENOMIC DNA]</scope>
    <source>
        <strain evidence="2">IAEA</strain>
    </source>
</reference>